<evidence type="ECO:0000259" key="8">
    <source>
        <dbReference type="Pfam" id="PF11967"/>
    </source>
</evidence>
<keyword evidence="5 7" id="KW-0234">DNA repair</keyword>
<dbReference type="SUPFAM" id="SSF57863">
    <property type="entry name" value="ArfGap/RecO-like zinc finger"/>
    <property type="match status" value="1"/>
</dbReference>
<dbReference type="Proteomes" id="UP001317705">
    <property type="component" value="Chromosome"/>
</dbReference>
<comment type="similarity">
    <text evidence="1 7">Belongs to the RecO family.</text>
</comment>
<protein>
    <recommendedName>
        <fullName evidence="2 7">DNA repair protein RecO</fullName>
    </recommendedName>
    <alternativeName>
        <fullName evidence="6 7">Recombination protein O</fullName>
    </alternativeName>
</protein>
<feature type="domain" description="DNA replication/recombination mediator RecO N-terminal" evidence="8">
    <location>
        <begin position="1"/>
        <end position="79"/>
    </location>
</feature>
<evidence type="ECO:0000256" key="2">
    <source>
        <dbReference type="ARBA" id="ARBA00021310"/>
    </source>
</evidence>
<proteinExistence type="inferred from homology"/>
<dbReference type="Gene3D" id="1.20.1440.120">
    <property type="entry name" value="Recombination protein O, C-terminal domain"/>
    <property type="match status" value="1"/>
</dbReference>
<dbReference type="SUPFAM" id="SSF50249">
    <property type="entry name" value="Nucleic acid-binding proteins"/>
    <property type="match status" value="1"/>
</dbReference>
<dbReference type="NCBIfam" id="TIGR00613">
    <property type="entry name" value="reco"/>
    <property type="match status" value="1"/>
</dbReference>
<dbReference type="InterPro" id="IPR022572">
    <property type="entry name" value="DNA_rep/recomb_RecO_N"/>
</dbReference>
<dbReference type="PANTHER" id="PTHR33991:SF1">
    <property type="entry name" value="DNA REPAIR PROTEIN RECO"/>
    <property type="match status" value="1"/>
</dbReference>
<dbReference type="InterPro" id="IPR037278">
    <property type="entry name" value="ARFGAP/RecO"/>
</dbReference>
<dbReference type="InterPro" id="IPR003717">
    <property type="entry name" value="RecO"/>
</dbReference>
<dbReference type="RefSeq" id="WP_282001723.1">
    <property type="nucleotide sequence ID" value="NZ_AP027151.1"/>
</dbReference>
<keyword evidence="4 7" id="KW-0233">DNA recombination</keyword>
<evidence type="ECO:0000256" key="5">
    <source>
        <dbReference type="ARBA" id="ARBA00023204"/>
    </source>
</evidence>
<reference evidence="9 10" key="1">
    <citation type="submission" date="2022-12" db="EMBL/GenBank/DDBJ databases">
        <title>Polyphasic characterization of Geotalea uranireducens NIT-SL11 newly isolated from a complex of sewage sludge and microbially reduced graphene oxide.</title>
        <authorList>
            <person name="Xie L."/>
            <person name="Yoshida N."/>
            <person name="Meng L."/>
        </authorList>
    </citation>
    <scope>NUCLEOTIDE SEQUENCE [LARGE SCALE GENOMIC DNA]</scope>
    <source>
        <strain evidence="9 10">NIT-SL11</strain>
    </source>
</reference>
<dbReference type="Pfam" id="PF02565">
    <property type="entry name" value="RecO_C"/>
    <property type="match status" value="1"/>
</dbReference>
<gene>
    <name evidence="7 9" type="primary">recO</name>
    <name evidence="9" type="ORF">GURASL_06270</name>
</gene>
<dbReference type="InterPro" id="IPR042242">
    <property type="entry name" value="RecO_C"/>
</dbReference>
<keyword evidence="10" id="KW-1185">Reference proteome</keyword>
<dbReference type="Pfam" id="PF11967">
    <property type="entry name" value="RecO_N"/>
    <property type="match status" value="1"/>
</dbReference>
<evidence type="ECO:0000256" key="3">
    <source>
        <dbReference type="ARBA" id="ARBA00022763"/>
    </source>
</evidence>
<name>A0ABM8EGZ3_9BACT</name>
<evidence type="ECO:0000256" key="7">
    <source>
        <dbReference type="HAMAP-Rule" id="MF_00201"/>
    </source>
</evidence>
<evidence type="ECO:0000313" key="10">
    <source>
        <dbReference type="Proteomes" id="UP001317705"/>
    </source>
</evidence>
<sequence length="249" mass="26863">MDQCRCHAIVLAVMDFRDNDRIVTLCTLPHGKLRGVAKGAKKSVRRFGGALEPFAHLEVELTLREGLSSLHSADIVTVFPHIREDLLKIGHAGYAVELTDRLLPEAAPVPRLFRLLAAYLEYLDGATASPSDRRFFEVNLLNILGYRLALDHCGRCGVDLAPTAERRIGAAGAVHCPACGRTGRILSPPAVALLEGALRTGRFGVVNFPASLLPEVAPLIDGAIAAHLSRPLNSLTFLRQVDPDLGLSV</sequence>
<evidence type="ECO:0000256" key="6">
    <source>
        <dbReference type="ARBA" id="ARBA00033409"/>
    </source>
</evidence>
<accession>A0ABM8EGZ3</accession>
<comment type="function">
    <text evidence="7">Involved in DNA repair and RecF pathway recombination.</text>
</comment>
<organism evidence="9 10">
    <name type="scientific">Geotalea uraniireducens</name>
    <dbReference type="NCBI Taxonomy" id="351604"/>
    <lineage>
        <taxon>Bacteria</taxon>
        <taxon>Pseudomonadati</taxon>
        <taxon>Thermodesulfobacteriota</taxon>
        <taxon>Desulfuromonadia</taxon>
        <taxon>Geobacterales</taxon>
        <taxon>Geobacteraceae</taxon>
        <taxon>Geotalea</taxon>
    </lineage>
</organism>
<keyword evidence="3 7" id="KW-0227">DNA damage</keyword>
<evidence type="ECO:0000313" key="9">
    <source>
        <dbReference type="EMBL" id="BDV41704.1"/>
    </source>
</evidence>
<evidence type="ECO:0000256" key="4">
    <source>
        <dbReference type="ARBA" id="ARBA00023172"/>
    </source>
</evidence>
<dbReference type="HAMAP" id="MF_00201">
    <property type="entry name" value="RecO"/>
    <property type="match status" value="1"/>
</dbReference>
<dbReference type="Gene3D" id="2.40.50.140">
    <property type="entry name" value="Nucleic acid-binding proteins"/>
    <property type="match status" value="1"/>
</dbReference>
<evidence type="ECO:0000256" key="1">
    <source>
        <dbReference type="ARBA" id="ARBA00007452"/>
    </source>
</evidence>
<dbReference type="EMBL" id="AP027151">
    <property type="protein sequence ID" value="BDV41704.1"/>
    <property type="molecule type" value="Genomic_DNA"/>
</dbReference>
<dbReference type="InterPro" id="IPR012340">
    <property type="entry name" value="NA-bd_OB-fold"/>
</dbReference>
<dbReference type="PANTHER" id="PTHR33991">
    <property type="entry name" value="DNA REPAIR PROTEIN RECO"/>
    <property type="match status" value="1"/>
</dbReference>